<feature type="transmembrane region" description="Helical" evidence="1">
    <location>
        <begin position="338"/>
        <end position="357"/>
    </location>
</feature>
<feature type="transmembrane region" description="Helical" evidence="1">
    <location>
        <begin position="865"/>
        <end position="885"/>
    </location>
</feature>
<proteinExistence type="predicted"/>
<feature type="transmembrane region" description="Helical" evidence="1">
    <location>
        <begin position="963"/>
        <end position="982"/>
    </location>
</feature>
<gene>
    <name evidence="2" type="ORF">ISO4_02749</name>
</gene>
<dbReference type="Gene3D" id="1.20.1640.10">
    <property type="entry name" value="Multidrug efflux transporter AcrB transmembrane domain"/>
    <property type="match status" value="2"/>
</dbReference>
<protein>
    <submittedName>
        <fullName evidence="2">Multidrug resistance protein</fullName>
    </submittedName>
</protein>
<dbReference type="Gene3D" id="3.30.70.1440">
    <property type="entry name" value="Multidrug efflux transporter AcrB pore domain"/>
    <property type="match status" value="1"/>
</dbReference>
<dbReference type="Proteomes" id="UP000644441">
    <property type="component" value="Unassembled WGS sequence"/>
</dbReference>
<dbReference type="Gene3D" id="3.30.2090.10">
    <property type="entry name" value="Multidrug efflux transporter AcrB TolC docking domain, DN and DC subdomains"/>
    <property type="match status" value="2"/>
</dbReference>
<feature type="transmembrane region" description="Helical" evidence="1">
    <location>
        <begin position="435"/>
        <end position="457"/>
    </location>
</feature>
<dbReference type="SUPFAM" id="SSF82714">
    <property type="entry name" value="Multidrug efflux transporter AcrB TolC docking domain, DN and DC subdomains"/>
    <property type="match status" value="2"/>
</dbReference>
<dbReference type="Gene3D" id="3.30.70.1320">
    <property type="entry name" value="Multidrug efflux transporter AcrB pore domain like"/>
    <property type="match status" value="1"/>
</dbReference>
<feature type="transmembrane region" description="Helical" evidence="1">
    <location>
        <begin position="534"/>
        <end position="554"/>
    </location>
</feature>
<dbReference type="PRINTS" id="PR00702">
    <property type="entry name" value="ACRIFLAVINRP"/>
</dbReference>
<keyword evidence="1" id="KW-0472">Membrane</keyword>
<keyword evidence="1" id="KW-0812">Transmembrane</keyword>
<feature type="transmembrane region" description="Helical" evidence="1">
    <location>
        <begin position="918"/>
        <end position="942"/>
    </location>
</feature>
<sequence>MSAPRRQGWVGPIEWMARNSIAANLLMILLLGGGLWMAVQVQKEIFPEAQLDVVEVEVTYPGAAPEEVEQGVLMPVEEAVQGVESIEEMVSTAREGSGVIQLELVAGANRMQALQDIEQAVDRVRTFPDQAEEPRVRLQARTRDVMELVLYGEVDIWTLRQLGEQVRNRLLSESAVTRADISDVPDYLTSVEISQATLREYDLTLDQVASIIEQSSRDVPAGNLATDNGEILLRLKERKQWADEFSRIVVSRADSGAVVTLGDIATVRDGFEDTGFHSRFNGQPSVEIEIFRTGSQSPLDIAAAVEGVMAELKTTLPDPVQVRIDSNRAEQFESRMDMLLKNGILAMVIVLVILSLFLEYRLAFWIMMGMTVSFVGGVLFLPAMGVSVNMISMFGFLMVLGIVVDDAIVVGENIYEYREQGMSFMDAAVQGARDIAGPVTFSILTNIVAFMPLLFMPGVTGNFWWPLGAVVIVVLAISLFEALFILPAHLAHSGKGTVTVYGRALHRVQRRFSGYFQTLVERGYRPLLDRALRYRYVTLSAALTLMLVVGAYAGSDHMGMIMMPEVPADEIEAGIRLPVGTTPRQAGELALALTRETERLFEENDLARNAEGIKTNVRGEQKIDVELVLKPEHERDMTVQQIVELWRDQIGDFKGVDQITFEAEQGPGSWRDDISVDLSHTDIDVLAKASERLLNAMKGLSQTRNVNDSYTTGKPQFDVSLTPQADALGLTGAEVGRQLRDAFYGAIALRQLRGINENEIRVRLPEEERQDLRYLDTFVVQLPDGGEVPLTDVASVTISESFRSIDRRDGRRVITVGTDVLPKSATSQVLAVVRDELLPQLRADYPGLTWTFQGGQADMRESTSALWGGFALALGVIFALLAVAFGSYLQPLVVMLAIPFGAVGAVLGHILLGMDLSLVSFMGIIALAGVVVNDSLIMVDYANRQRHRLGAAQAVYEAGLRRFRPILLTTMTTFAGLMPIIFETSLQAAYLIPMAVSLGFGIVFATALILFVVPCLYLALDDLMGAIDTRRRAFKYSDGA</sequence>
<evidence type="ECO:0000313" key="2">
    <source>
        <dbReference type="EMBL" id="MBF5054147.1"/>
    </source>
</evidence>
<evidence type="ECO:0000313" key="3">
    <source>
        <dbReference type="Proteomes" id="UP000644441"/>
    </source>
</evidence>
<dbReference type="InterPro" id="IPR001036">
    <property type="entry name" value="Acrflvin-R"/>
</dbReference>
<dbReference type="SUPFAM" id="SSF82693">
    <property type="entry name" value="Multidrug efflux transporter AcrB pore domain, PN1, PN2, PC1 and PC2 subdomains"/>
    <property type="match status" value="2"/>
</dbReference>
<feature type="transmembrane region" description="Helical" evidence="1">
    <location>
        <begin position="21"/>
        <end position="39"/>
    </location>
</feature>
<evidence type="ECO:0000256" key="1">
    <source>
        <dbReference type="SAM" id="Phobius"/>
    </source>
</evidence>
<dbReference type="RefSeq" id="WP_194856613.1">
    <property type="nucleotide sequence ID" value="NZ_ARXR01000031.1"/>
</dbReference>
<feature type="transmembrane region" description="Helical" evidence="1">
    <location>
        <begin position="390"/>
        <end position="415"/>
    </location>
</feature>
<accession>A0ABS0AJ41</accession>
<dbReference type="SUPFAM" id="SSF82866">
    <property type="entry name" value="Multidrug efflux transporter AcrB transmembrane domain"/>
    <property type="match status" value="2"/>
</dbReference>
<dbReference type="PANTHER" id="PTHR32063:SF33">
    <property type="entry name" value="RND SUPERFAMILY EFFLUX PUMP PERMEASE COMPONENT"/>
    <property type="match status" value="1"/>
</dbReference>
<feature type="transmembrane region" description="Helical" evidence="1">
    <location>
        <begin position="892"/>
        <end position="912"/>
    </location>
</feature>
<feature type="transmembrane region" description="Helical" evidence="1">
    <location>
        <begin position="364"/>
        <end position="384"/>
    </location>
</feature>
<feature type="transmembrane region" description="Helical" evidence="1">
    <location>
        <begin position="463"/>
        <end position="486"/>
    </location>
</feature>
<comment type="caution">
    <text evidence="2">The sequence shown here is derived from an EMBL/GenBank/DDBJ whole genome shotgun (WGS) entry which is preliminary data.</text>
</comment>
<reference evidence="2 3" key="1">
    <citation type="submission" date="2012-09" db="EMBL/GenBank/DDBJ databases">
        <title>Genome Sequence of alkane-degrading Bacterium Alcanivorax venustensis ISO4.</title>
        <authorList>
            <person name="Lai Q."/>
            <person name="Shao Z."/>
        </authorList>
    </citation>
    <scope>NUCLEOTIDE SEQUENCE [LARGE SCALE GENOMIC DNA]</scope>
    <source>
        <strain evidence="2 3">ISO4</strain>
    </source>
</reference>
<dbReference type="EMBL" id="ARXR01000031">
    <property type="protein sequence ID" value="MBF5054147.1"/>
    <property type="molecule type" value="Genomic_DNA"/>
</dbReference>
<feature type="transmembrane region" description="Helical" evidence="1">
    <location>
        <begin position="988"/>
        <end position="1020"/>
    </location>
</feature>
<keyword evidence="3" id="KW-1185">Reference proteome</keyword>
<dbReference type="InterPro" id="IPR027463">
    <property type="entry name" value="AcrB_DN_DC_subdom"/>
</dbReference>
<dbReference type="Gene3D" id="3.30.70.1430">
    <property type="entry name" value="Multidrug efflux transporter AcrB pore domain"/>
    <property type="match status" value="2"/>
</dbReference>
<dbReference type="Pfam" id="PF00873">
    <property type="entry name" value="ACR_tran"/>
    <property type="match status" value="1"/>
</dbReference>
<keyword evidence="1" id="KW-1133">Transmembrane helix</keyword>
<name>A0ABS0AJ41_9GAMM</name>
<organism evidence="2 3">
    <name type="scientific">Alloalcanivorax venustensis ISO4</name>
    <dbReference type="NCBI Taxonomy" id="1177184"/>
    <lineage>
        <taxon>Bacteria</taxon>
        <taxon>Pseudomonadati</taxon>
        <taxon>Pseudomonadota</taxon>
        <taxon>Gammaproteobacteria</taxon>
        <taxon>Oceanospirillales</taxon>
        <taxon>Alcanivoracaceae</taxon>
        <taxon>Alloalcanivorax</taxon>
    </lineage>
</organism>
<dbReference type="PANTHER" id="PTHR32063">
    <property type="match status" value="1"/>
</dbReference>